<evidence type="ECO:0000313" key="1">
    <source>
        <dbReference type="EMBL" id="CUH78924.1"/>
    </source>
</evidence>
<proteinExistence type="predicted"/>
<organism evidence="1 2">
    <name type="scientific">Tropicibacter naphthalenivorans</name>
    <dbReference type="NCBI Taxonomy" id="441103"/>
    <lineage>
        <taxon>Bacteria</taxon>
        <taxon>Pseudomonadati</taxon>
        <taxon>Pseudomonadota</taxon>
        <taxon>Alphaproteobacteria</taxon>
        <taxon>Rhodobacterales</taxon>
        <taxon>Roseobacteraceae</taxon>
        <taxon>Tropicibacter</taxon>
    </lineage>
</organism>
<dbReference type="AlphaFoldDB" id="A0A0P1GV21"/>
<dbReference type="STRING" id="441103.TRN7648_02238"/>
<name>A0A0P1GV21_9RHOB</name>
<protein>
    <submittedName>
        <fullName evidence="1">Uncharacterized protein</fullName>
    </submittedName>
</protein>
<keyword evidence="2" id="KW-1185">Reference proteome</keyword>
<accession>A0A0P1GV21</accession>
<gene>
    <name evidence="1" type="ORF">TRN7648_02238</name>
</gene>
<dbReference type="Proteomes" id="UP000054935">
    <property type="component" value="Unassembled WGS sequence"/>
</dbReference>
<reference evidence="1 2" key="1">
    <citation type="submission" date="2015-09" db="EMBL/GenBank/DDBJ databases">
        <authorList>
            <consortium name="Swine Surveillance"/>
        </authorList>
    </citation>
    <scope>NUCLEOTIDE SEQUENCE [LARGE SCALE GENOMIC DNA]</scope>
    <source>
        <strain evidence="1 2">CECT 7648</strain>
    </source>
</reference>
<sequence>MQQDTLVLPYSSIENTTHTDGAFDCIRDVNEAFDLRVDPTFFELQEKLQGMALQLTHRDLRSGSTQSDLGKLLFMAAGREELDWTPFTESHAKVWAELGKPALAALWREYGELGRRIPLQWHGPDAGRDGCAFADPKAARAALTDLNLRVQQAFDKSDIGEHTLSTCLLDKWNVRGCLKKRSTTIGPNV</sequence>
<dbReference type="EMBL" id="CYSE01000003">
    <property type="protein sequence ID" value="CUH78924.1"/>
    <property type="molecule type" value="Genomic_DNA"/>
</dbReference>
<evidence type="ECO:0000313" key="2">
    <source>
        <dbReference type="Proteomes" id="UP000054935"/>
    </source>
</evidence>
<dbReference type="RefSeq" id="WP_058247713.1">
    <property type="nucleotide sequence ID" value="NZ_CYSE01000003.1"/>
</dbReference>